<dbReference type="InterPro" id="IPR018951">
    <property type="entry name" value="Fumarase_C_C"/>
</dbReference>
<comment type="caution">
    <text evidence="10">The sequence shown here is derived from an EMBL/GenBank/DDBJ whole genome shotgun (WGS) entry which is preliminary data.</text>
</comment>
<dbReference type="InterPro" id="IPR051546">
    <property type="entry name" value="Aspartate_Ammonia-Lyase"/>
</dbReference>
<evidence type="ECO:0000256" key="5">
    <source>
        <dbReference type="ARBA" id="ARBA00023239"/>
    </source>
</evidence>
<protein>
    <recommendedName>
        <fullName evidence="4 6">Aspartate ammonia-lyase</fullName>
        <shortName evidence="7">Aspartase</shortName>
        <ecNumber evidence="3 6">4.3.1.1</ecNumber>
    </recommendedName>
</protein>
<dbReference type="Pfam" id="PF00206">
    <property type="entry name" value="Lyase_1"/>
    <property type="match status" value="1"/>
</dbReference>
<feature type="domain" description="Fumarate lyase N-terminal" evidence="8">
    <location>
        <begin position="12"/>
        <end position="344"/>
    </location>
</feature>
<comment type="catalytic activity">
    <reaction evidence="1 7">
        <text>L-aspartate = fumarate + NH4(+)</text>
        <dbReference type="Rhea" id="RHEA:16601"/>
        <dbReference type="ChEBI" id="CHEBI:28938"/>
        <dbReference type="ChEBI" id="CHEBI:29806"/>
        <dbReference type="ChEBI" id="CHEBI:29991"/>
        <dbReference type="EC" id="4.3.1.1"/>
    </reaction>
</comment>
<dbReference type="InterPro" id="IPR020557">
    <property type="entry name" value="Fumarate_lyase_CS"/>
</dbReference>
<dbReference type="NCBIfam" id="TIGR00839">
    <property type="entry name" value="aspA"/>
    <property type="match status" value="1"/>
</dbReference>
<dbReference type="PRINTS" id="PR00149">
    <property type="entry name" value="FUMRATELYASE"/>
</dbReference>
<dbReference type="SUPFAM" id="SSF48557">
    <property type="entry name" value="L-aspartase-like"/>
    <property type="match status" value="1"/>
</dbReference>
<keyword evidence="5 7" id="KW-0456">Lyase</keyword>
<evidence type="ECO:0000256" key="7">
    <source>
        <dbReference type="RuleBase" id="RU362017"/>
    </source>
</evidence>
<sequence length="474" mass="51563">MSNTRLEVDLLGEREVPNEAYWGIHTLRAIENFNISNNTISDVPEFVRGMVMVKKATALANGELGAIPKKIAKAIVQACDEILVNGRCMDQFPSDVYQGGAGTSVNMNTNEVVANLALEILGHKKGEYQYLDPMDHVNASQSTNDAYPTGFRIAVYNSVMQLISKVLYLQQGFENKAAEFAQILKMGRTQLQDAVPMTLGQEFKAFSVLLDEEVKNLKRTAELLLEVNLGATAIGTGLNTPEGYAPLAVKYLSEVTQLPCVLSENLIEATSDCGAYVMVHGALKRTAVKLSKVCNDLRLLSSGPRAGLNEINLPELQAGSSIMPAKVNPVVPEVVNQVCFKVIGNDTAITFAAEAGQLQLNVMEPVIGQAMFESIDILANACVNLRDKCIDGITANKDVCESYVFNSIGIVTYLNPFIGHHNGDIVGKICATTGKGVKEVVLERGVLTEEQLDDILSVENLMNPKYKAKRFEDE</sequence>
<organism evidence="10 11">
    <name type="scientific">Muribacter muris</name>
    <dbReference type="NCBI Taxonomy" id="67855"/>
    <lineage>
        <taxon>Bacteria</taxon>
        <taxon>Pseudomonadati</taxon>
        <taxon>Pseudomonadota</taxon>
        <taxon>Gammaproteobacteria</taxon>
        <taxon>Pasteurellales</taxon>
        <taxon>Pasteurellaceae</taxon>
        <taxon>Muribacter</taxon>
    </lineage>
</organism>
<evidence type="ECO:0000256" key="1">
    <source>
        <dbReference type="ARBA" id="ARBA00001494"/>
    </source>
</evidence>
<dbReference type="PANTHER" id="PTHR42696:SF2">
    <property type="entry name" value="ASPARTATE AMMONIA-LYASE"/>
    <property type="match status" value="1"/>
</dbReference>
<dbReference type="GO" id="GO:0008797">
    <property type="term" value="F:aspartate ammonia-lyase activity"/>
    <property type="evidence" value="ECO:0007669"/>
    <property type="project" value="UniProtKB-UniRule"/>
</dbReference>
<dbReference type="GO" id="GO:0005829">
    <property type="term" value="C:cytosol"/>
    <property type="evidence" value="ECO:0007669"/>
    <property type="project" value="TreeGrafter"/>
</dbReference>
<dbReference type="PROSITE" id="PS00163">
    <property type="entry name" value="FUMARATE_LYASES"/>
    <property type="match status" value="1"/>
</dbReference>
<dbReference type="CDD" id="cd01357">
    <property type="entry name" value="Aspartase"/>
    <property type="match status" value="1"/>
</dbReference>
<evidence type="ECO:0000256" key="3">
    <source>
        <dbReference type="ARBA" id="ARBA00012992"/>
    </source>
</evidence>
<dbReference type="InterPro" id="IPR024083">
    <property type="entry name" value="Fumarase/histidase_N"/>
</dbReference>
<name>A0A4Y9K9U4_9PAST</name>
<feature type="domain" description="Fumarase C C-terminal" evidence="9">
    <location>
        <begin position="410"/>
        <end position="462"/>
    </location>
</feature>
<accession>A0A4Y9K9U4</accession>
<dbReference type="PANTHER" id="PTHR42696">
    <property type="entry name" value="ASPARTATE AMMONIA-LYASE"/>
    <property type="match status" value="1"/>
</dbReference>
<dbReference type="RefSeq" id="WP_135054064.1">
    <property type="nucleotide sequence ID" value="NZ_JADGLC010000001.1"/>
</dbReference>
<evidence type="ECO:0000313" key="11">
    <source>
        <dbReference type="Proteomes" id="UP000297396"/>
    </source>
</evidence>
<evidence type="ECO:0000256" key="4">
    <source>
        <dbReference type="ARBA" id="ARBA00016146"/>
    </source>
</evidence>
<dbReference type="InterPro" id="IPR000362">
    <property type="entry name" value="Fumarate_lyase_fam"/>
</dbReference>
<evidence type="ECO:0000259" key="8">
    <source>
        <dbReference type="Pfam" id="PF00206"/>
    </source>
</evidence>
<dbReference type="AlphaFoldDB" id="A0A4Y9K9U4"/>
<dbReference type="EMBL" id="SPPA01000001">
    <property type="protein sequence ID" value="TFV13405.1"/>
    <property type="molecule type" value="Genomic_DNA"/>
</dbReference>
<dbReference type="Gene3D" id="1.20.200.10">
    <property type="entry name" value="Fumarase/aspartase (Central domain)"/>
    <property type="match status" value="1"/>
</dbReference>
<evidence type="ECO:0000256" key="6">
    <source>
        <dbReference type="NCBIfam" id="TIGR00839"/>
    </source>
</evidence>
<proteinExistence type="inferred from homology"/>
<dbReference type="Gene3D" id="1.10.40.30">
    <property type="entry name" value="Fumarase/aspartase (C-terminal domain)"/>
    <property type="match status" value="1"/>
</dbReference>
<evidence type="ECO:0000313" key="10">
    <source>
        <dbReference type="EMBL" id="TFV13405.1"/>
    </source>
</evidence>
<dbReference type="Gene3D" id="1.10.275.10">
    <property type="entry name" value="Fumarase/aspartase (N-terminal domain)"/>
    <property type="match status" value="1"/>
</dbReference>
<reference evidence="10 11" key="1">
    <citation type="submission" date="2019-03" db="EMBL/GenBank/DDBJ databases">
        <title>Diversity of the mouse oral microbiome.</title>
        <authorList>
            <person name="Joseph S."/>
            <person name="Aduse-Opoku J."/>
            <person name="Curtis M."/>
            <person name="Wade W."/>
            <person name="Hashim A."/>
        </authorList>
    </citation>
    <scope>NUCLEOTIDE SEQUENCE [LARGE SCALE GENOMIC DNA]</scope>
    <source>
        <strain evidence="10 11">WT12</strain>
    </source>
</reference>
<dbReference type="Pfam" id="PF10415">
    <property type="entry name" value="FumaraseC_C"/>
    <property type="match status" value="1"/>
</dbReference>
<dbReference type="EC" id="4.3.1.1" evidence="3 6"/>
<dbReference type="GO" id="GO:0006099">
    <property type="term" value="P:tricarboxylic acid cycle"/>
    <property type="evidence" value="ECO:0007669"/>
    <property type="project" value="InterPro"/>
</dbReference>
<dbReference type="OrthoDB" id="9802809at2"/>
<dbReference type="PRINTS" id="PR00145">
    <property type="entry name" value="ARGSUCLYASE"/>
</dbReference>
<dbReference type="FunFam" id="1.10.275.10:FF:000001">
    <property type="entry name" value="Fumarate hydratase, mitochondrial"/>
    <property type="match status" value="1"/>
</dbReference>
<comment type="similarity">
    <text evidence="2 7">Belongs to the class-II fumarase/aspartase family. Aspartase subfamily.</text>
</comment>
<dbReference type="FunFam" id="1.10.40.30:FF:000003">
    <property type="entry name" value="Aspartate ammonia-lyase"/>
    <property type="match status" value="1"/>
</dbReference>
<dbReference type="GO" id="GO:0006531">
    <property type="term" value="P:aspartate metabolic process"/>
    <property type="evidence" value="ECO:0007669"/>
    <property type="project" value="InterPro"/>
</dbReference>
<evidence type="ECO:0000256" key="2">
    <source>
        <dbReference type="ARBA" id="ARBA00005596"/>
    </source>
</evidence>
<dbReference type="Proteomes" id="UP000297396">
    <property type="component" value="Unassembled WGS sequence"/>
</dbReference>
<dbReference type="InterPro" id="IPR022761">
    <property type="entry name" value="Fumarate_lyase_N"/>
</dbReference>
<gene>
    <name evidence="10" type="primary">aspA</name>
    <name evidence="10" type="ORF">E4T80_00750</name>
</gene>
<dbReference type="InterPro" id="IPR008948">
    <property type="entry name" value="L-Aspartase-like"/>
</dbReference>
<evidence type="ECO:0000259" key="9">
    <source>
        <dbReference type="Pfam" id="PF10415"/>
    </source>
</evidence>
<dbReference type="InterPro" id="IPR004708">
    <property type="entry name" value="ApsA"/>
</dbReference>
<dbReference type="NCBIfam" id="NF008909">
    <property type="entry name" value="PRK12273.1"/>
    <property type="match status" value="1"/>
</dbReference>
<dbReference type="FunFam" id="1.20.200.10:FF:000001">
    <property type="entry name" value="Fumarate hydratase, mitochondrial"/>
    <property type="match status" value="1"/>
</dbReference>